<protein>
    <submittedName>
        <fullName evidence="1">Uncharacterized protein</fullName>
    </submittedName>
</protein>
<organism evidence="1">
    <name type="scientific">marine sediment metagenome</name>
    <dbReference type="NCBI Taxonomy" id="412755"/>
    <lineage>
        <taxon>unclassified sequences</taxon>
        <taxon>metagenomes</taxon>
        <taxon>ecological metagenomes</taxon>
    </lineage>
</organism>
<dbReference type="EMBL" id="LAZR01021621">
    <property type="protein sequence ID" value="KKL84729.1"/>
    <property type="molecule type" value="Genomic_DNA"/>
</dbReference>
<dbReference type="AlphaFoldDB" id="A0A0F9FE98"/>
<reference evidence="1" key="1">
    <citation type="journal article" date="2015" name="Nature">
        <title>Complex archaea that bridge the gap between prokaryotes and eukaryotes.</title>
        <authorList>
            <person name="Spang A."/>
            <person name="Saw J.H."/>
            <person name="Jorgensen S.L."/>
            <person name="Zaremba-Niedzwiedzka K."/>
            <person name="Martijn J."/>
            <person name="Lind A.E."/>
            <person name="van Eijk R."/>
            <person name="Schleper C."/>
            <person name="Guy L."/>
            <person name="Ettema T.J."/>
        </authorList>
    </citation>
    <scope>NUCLEOTIDE SEQUENCE</scope>
</reference>
<proteinExistence type="predicted"/>
<gene>
    <name evidence="1" type="ORF">LCGC14_1961820</name>
</gene>
<evidence type="ECO:0000313" key="1">
    <source>
        <dbReference type="EMBL" id="KKL84729.1"/>
    </source>
</evidence>
<name>A0A0F9FE98_9ZZZZ</name>
<accession>A0A0F9FE98</accession>
<sequence>MGHFLAVSAFRTEQVDELCQRIAGYCRSSDVGCEVRESADDLSDETDATVYSPENGWVRVIWPNHFTANDFPLCENLSKQAALVVSTVHTYDGEYWEHLFLDRGDVLHKFCSWPDYDVGSEEEAVKAKAEWRGDPTQLAEFLGIPAESISGYMVHLSPPPAEPPPKKSIFSWLTGKSQPQPQPQFVVETHKAYDADHFDLEDFWVFTDFWAKLGIVYPDPWDQGIGCLLRFEPNWWKKLPSM</sequence>
<comment type="caution">
    <text evidence="1">The sequence shown here is derived from an EMBL/GenBank/DDBJ whole genome shotgun (WGS) entry which is preliminary data.</text>
</comment>